<evidence type="ECO:0000313" key="2">
    <source>
        <dbReference type="Proteomes" id="UP000654345"/>
    </source>
</evidence>
<proteinExistence type="predicted"/>
<comment type="caution">
    <text evidence="1">The sequence shown here is derived from an EMBL/GenBank/DDBJ whole genome shotgun (WGS) entry which is preliminary data.</text>
</comment>
<accession>A0ABQ3UYI5</accession>
<evidence type="ECO:0000313" key="1">
    <source>
        <dbReference type="EMBL" id="GHO57425.1"/>
    </source>
</evidence>
<reference evidence="1 2" key="1">
    <citation type="journal article" date="2021" name="Int. J. Syst. Evol. Microbiol.">
        <title>Reticulibacter mediterranei gen. nov., sp. nov., within the new family Reticulibacteraceae fam. nov., and Ktedonospora formicarum gen. nov., sp. nov., Ktedonobacter robiniae sp. nov., Dictyobacter formicarum sp. nov. and Dictyobacter arantiisoli sp. nov., belonging to the class Ktedonobacteria.</title>
        <authorList>
            <person name="Yabe S."/>
            <person name="Zheng Y."/>
            <person name="Wang C.M."/>
            <person name="Sakai Y."/>
            <person name="Abe K."/>
            <person name="Yokota A."/>
            <person name="Donadio S."/>
            <person name="Cavaletti L."/>
            <person name="Monciardini P."/>
        </authorList>
    </citation>
    <scope>NUCLEOTIDE SEQUENCE [LARGE SCALE GENOMIC DNA]</scope>
    <source>
        <strain evidence="1 2">SOSP1-30</strain>
    </source>
</reference>
<keyword evidence="2" id="KW-1185">Reference proteome</keyword>
<sequence length="88" mass="10221">MDILSGKSLAFKAELLLQRGIQFEAVPRWQRYETGIYWEEYEKAGYDPHRNLETITTRHRVKIDKDLPVKDEYGAFIGHLLAAQAVDV</sequence>
<gene>
    <name evidence="1" type="ORF">KSB_59000</name>
</gene>
<organism evidence="1 2">
    <name type="scientific">Ktedonobacter robiniae</name>
    <dbReference type="NCBI Taxonomy" id="2778365"/>
    <lineage>
        <taxon>Bacteria</taxon>
        <taxon>Bacillati</taxon>
        <taxon>Chloroflexota</taxon>
        <taxon>Ktedonobacteria</taxon>
        <taxon>Ktedonobacterales</taxon>
        <taxon>Ktedonobacteraceae</taxon>
        <taxon>Ktedonobacter</taxon>
    </lineage>
</organism>
<dbReference type="EMBL" id="BNJG01000002">
    <property type="protein sequence ID" value="GHO57425.1"/>
    <property type="molecule type" value="Genomic_DNA"/>
</dbReference>
<dbReference type="Gene3D" id="3.30.70.3000">
    <property type="match status" value="1"/>
</dbReference>
<protein>
    <submittedName>
        <fullName evidence="1">Uncharacterized protein</fullName>
    </submittedName>
</protein>
<dbReference type="InterPro" id="IPR038469">
    <property type="entry name" value="tRNAHis_GuaTrfase_Thg1_sf"/>
</dbReference>
<dbReference type="Proteomes" id="UP000654345">
    <property type="component" value="Unassembled WGS sequence"/>
</dbReference>
<name>A0ABQ3UYI5_9CHLR</name>